<dbReference type="RefSeq" id="WP_118197250.1">
    <property type="nucleotide sequence ID" value="NZ_QRHZ01000001.1"/>
</dbReference>
<reference evidence="1 2" key="1">
    <citation type="submission" date="2018-08" db="EMBL/GenBank/DDBJ databases">
        <title>A genome reference for cultivated species of the human gut microbiota.</title>
        <authorList>
            <person name="Zou Y."/>
            <person name="Xue W."/>
            <person name="Luo G."/>
        </authorList>
    </citation>
    <scope>NUCLEOTIDE SEQUENCE [LARGE SCALE GENOMIC DNA]</scope>
    <source>
        <strain evidence="1 2">AM22-9LB</strain>
    </source>
</reference>
<dbReference type="EMBL" id="QRHZ01000001">
    <property type="protein sequence ID" value="RHG19928.1"/>
    <property type="molecule type" value="Genomic_DNA"/>
</dbReference>
<gene>
    <name evidence="1" type="ORF">DW272_01600</name>
</gene>
<accession>A0A414SK13</accession>
<comment type="caution">
    <text evidence="1">The sequence shown here is derived from an EMBL/GenBank/DDBJ whole genome shotgun (WGS) entry which is preliminary data.</text>
</comment>
<protein>
    <submittedName>
        <fullName evidence="1">Uncharacterized protein</fullName>
    </submittedName>
</protein>
<sequence>MLESYMISRTLGSANPREQMRYEKQKQISYLYDLATDREDDVKLNGKYFKLSPRIFDRKFVDSTHHKITVETITDEDWMECGDYLEYDGMMWLCLNSYSFHKMYCKATFMSCDWKLYWQNKSGEIKSAYVIDQNSTQYNSGESGNDKIQIGAAQHMIRVQCNPDTLIFDTPMRFAMDKNIENPTCYKVTQNDNTAYNYGKGLCMITVMEDVLNRDTDKYVKLPDGNHIWICNYFESNNVIIPDNEPEPEIPSIFMDGKLSISGKNEIKWKIPRKYKATIKLPNDDETALSYKNISWNVISDFEVEMEQSGEYGEEITLLTSDENSIGETITLQLLINGEAKLEKELLVIEGF</sequence>
<dbReference type="Proteomes" id="UP000284220">
    <property type="component" value="Unassembled WGS sequence"/>
</dbReference>
<name>A0A414SK13_9FIRM</name>
<proteinExistence type="predicted"/>
<organism evidence="1 2">
    <name type="scientific">Blautia obeum</name>
    <dbReference type="NCBI Taxonomy" id="40520"/>
    <lineage>
        <taxon>Bacteria</taxon>
        <taxon>Bacillati</taxon>
        <taxon>Bacillota</taxon>
        <taxon>Clostridia</taxon>
        <taxon>Lachnospirales</taxon>
        <taxon>Lachnospiraceae</taxon>
        <taxon>Blautia</taxon>
    </lineage>
</organism>
<dbReference type="AlphaFoldDB" id="A0A414SK13"/>
<evidence type="ECO:0000313" key="2">
    <source>
        <dbReference type="Proteomes" id="UP000284220"/>
    </source>
</evidence>
<evidence type="ECO:0000313" key="1">
    <source>
        <dbReference type="EMBL" id="RHG19928.1"/>
    </source>
</evidence>